<protein>
    <recommendedName>
        <fullName evidence="4">RING-type E3 ubiquitin transferase</fullName>
        <ecNumber evidence="4">2.3.2.27</ecNumber>
    </recommendedName>
</protein>
<evidence type="ECO:0000256" key="14">
    <source>
        <dbReference type="PROSITE-ProRule" id="PRU00175"/>
    </source>
</evidence>
<evidence type="ECO:0000313" key="19">
    <source>
        <dbReference type="Proteomes" id="UP001516023"/>
    </source>
</evidence>
<feature type="transmembrane region" description="Helical" evidence="16">
    <location>
        <begin position="856"/>
        <end position="875"/>
    </location>
</feature>
<gene>
    <name evidence="18" type="ORF">HJC23_011639</name>
</gene>
<keyword evidence="5" id="KW-0808">Transferase</keyword>
<evidence type="ECO:0000256" key="10">
    <source>
        <dbReference type="ARBA" id="ARBA00022786"/>
    </source>
</evidence>
<keyword evidence="11" id="KW-0862">Zinc</keyword>
<dbReference type="PANTHER" id="PTHR22763">
    <property type="entry name" value="RING ZINC FINGER PROTEIN"/>
    <property type="match status" value="1"/>
</dbReference>
<evidence type="ECO:0000256" key="7">
    <source>
        <dbReference type="ARBA" id="ARBA00022723"/>
    </source>
</evidence>
<dbReference type="Proteomes" id="UP001516023">
    <property type="component" value="Unassembled WGS sequence"/>
</dbReference>
<dbReference type="Pfam" id="PF13639">
    <property type="entry name" value="zf-RING_2"/>
    <property type="match status" value="1"/>
</dbReference>
<evidence type="ECO:0000256" key="8">
    <source>
        <dbReference type="ARBA" id="ARBA00022729"/>
    </source>
</evidence>
<evidence type="ECO:0000256" key="13">
    <source>
        <dbReference type="ARBA" id="ARBA00023136"/>
    </source>
</evidence>
<dbReference type="PANTHER" id="PTHR22763:SF162">
    <property type="entry name" value="TRANSMEMBRANE E3 UBIQUITIN-PROTEIN LIGASE 1"/>
    <property type="match status" value="1"/>
</dbReference>
<dbReference type="PROSITE" id="PS50089">
    <property type="entry name" value="ZF_RING_2"/>
    <property type="match status" value="1"/>
</dbReference>
<dbReference type="SMART" id="SM00184">
    <property type="entry name" value="RING"/>
    <property type="match status" value="1"/>
</dbReference>
<dbReference type="EC" id="2.3.2.27" evidence="4"/>
<keyword evidence="7" id="KW-0479">Metal-binding</keyword>
<keyword evidence="13 16" id="KW-0472">Membrane</keyword>
<feature type="transmembrane region" description="Helical" evidence="16">
    <location>
        <begin position="1019"/>
        <end position="1036"/>
    </location>
</feature>
<comment type="caution">
    <text evidence="18">The sequence shown here is derived from an EMBL/GenBank/DDBJ whole genome shotgun (WGS) entry which is preliminary data.</text>
</comment>
<keyword evidence="10" id="KW-0833">Ubl conjugation pathway</keyword>
<feature type="transmembrane region" description="Helical" evidence="16">
    <location>
        <begin position="1094"/>
        <end position="1111"/>
    </location>
</feature>
<keyword evidence="8" id="KW-0732">Signal</keyword>
<dbReference type="SUPFAM" id="SSF57850">
    <property type="entry name" value="RING/U-box"/>
    <property type="match status" value="1"/>
</dbReference>
<evidence type="ECO:0000256" key="6">
    <source>
        <dbReference type="ARBA" id="ARBA00022692"/>
    </source>
</evidence>
<dbReference type="GO" id="GO:0008270">
    <property type="term" value="F:zinc ion binding"/>
    <property type="evidence" value="ECO:0007669"/>
    <property type="project" value="UniProtKB-KW"/>
</dbReference>
<dbReference type="GO" id="GO:0061630">
    <property type="term" value="F:ubiquitin protein ligase activity"/>
    <property type="evidence" value="ECO:0007669"/>
    <property type="project" value="UniProtKB-EC"/>
</dbReference>
<feature type="transmembrane region" description="Helical" evidence="16">
    <location>
        <begin position="968"/>
        <end position="985"/>
    </location>
</feature>
<comment type="pathway">
    <text evidence="3">Protein modification; protein ubiquitination.</text>
</comment>
<evidence type="ECO:0000313" key="18">
    <source>
        <dbReference type="EMBL" id="KAL3803016.1"/>
    </source>
</evidence>
<name>A0ABD3QU00_9STRA</name>
<feature type="transmembrane region" description="Helical" evidence="16">
    <location>
        <begin position="915"/>
        <end position="934"/>
    </location>
</feature>
<feature type="compositionally biased region" description="Polar residues" evidence="15">
    <location>
        <begin position="1179"/>
        <end position="1188"/>
    </location>
</feature>
<feature type="region of interest" description="Disordered" evidence="15">
    <location>
        <begin position="681"/>
        <end position="704"/>
    </location>
</feature>
<dbReference type="InterPro" id="IPR021319">
    <property type="entry name" value="DUF2921"/>
</dbReference>
<keyword evidence="12 16" id="KW-1133">Transmembrane helix</keyword>
<evidence type="ECO:0000256" key="5">
    <source>
        <dbReference type="ARBA" id="ARBA00022679"/>
    </source>
</evidence>
<dbReference type="SMART" id="SM00744">
    <property type="entry name" value="RINGv"/>
    <property type="match status" value="1"/>
</dbReference>
<evidence type="ECO:0000259" key="17">
    <source>
        <dbReference type="PROSITE" id="PS50089"/>
    </source>
</evidence>
<dbReference type="Gene3D" id="3.30.40.10">
    <property type="entry name" value="Zinc/RING finger domain, C3HC4 (zinc finger)"/>
    <property type="match status" value="1"/>
</dbReference>
<feature type="transmembrane region" description="Helical" evidence="16">
    <location>
        <begin position="991"/>
        <end position="1010"/>
    </location>
</feature>
<keyword evidence="9 14" id="KW-0863">Zinc-finger</keyword>
<feature type="transmembrane region" description="Helical" evidence="16">
    <location>
        <begin position="1056"/>
        <end position="1073"/>
    </location>
</feature>
<organism evidence="18 19">
    <name type="scientific">Cyclotella cryptica</name>
    <dbReference type="NCBI Taxonomy" id="29204"/>
    <lineage>
        <taxon>Eukaryota</taxon>
        <taxon>Sar</taxon>
        <taxon>Stramenopiles</taxon>
        <taxon>Ochrophyta</taxon>
        <taxon>Bacillariophyta</taxon>
        <taxon>Coscinodiscophyceae</taxon>
        <taxon>Thalassiosirophycidae</taxon>
        <taxon>Stephanodiscales</taxon>
        <taxon>Stephanodiscaceae</taxon>
        <taxon>Cyclotella</taxon>
    </lineage>
</organism>
<proteinExistence type="predicted"/>
<reference evidence="18 19" key="1">
    <citation type="journal article" date="2020" name="G3 (Bethesda)">
        <title>Improved Reference Genome for Cyclotella cryptica CCMP332, a Model for Cell Wall Morphogenesis, Salinity Adaptation, and Lipid Production in Diatoms (Bacillariophyta).</title>
        <authorList>
            <person name="Roberts W.R."/>
            <person name="Downey K.M."/>
            <person name="Ruck E.C."/>
            <person name="Traller J.C."/>
            <person name="Alverson A.J."/>
        </authorList>
    </citation>
    <scope>NUCLEOTIDE SEQUENCE [LARGE SCALE GENOMIC DNA]</scope>
    <source>
        <strain evidence="18 19">CCMP332</strain>
    </source>
</reference>
<accession>A0ABD3QU00</accession>
<feature type="domain" description="RING-type" evidence="17">
    <location>
        <begin position="1198"/>
        <end position="1241"/>
    </location>
</feature>
<evidence type="ECO:0000256" key="3">
    <source>
        <dbReference type="ARBA" id="ARBA00004906"/>
    </source>
</evidence>
<dbReference type="InterPro" id="IPR011016">
    <property type="entry name" value="Znf_RING-CH"/>
</dbReference>
<evidence type="ECO:0000256" key="1">
    <source>
        <dbReference type="ARBA" id="ARBA00000900"/>
    </source>
</evidence>
<evidence type="ECO:0000256" key="4">
    <source>
        <dbReference type="ARBA" id="ARBA00012483"/>
    </source>
</evidence>
<dbReference type="InterPro" id="IPR001841">
    <property type="entry name" value="Znf_RING"/>
</dbReference>
<dbReference type="InterPro" id="IPR050731">
    <property type="entry name" value="HRD1_E3_ubiq-ligases"/>
</dbReference>
<dbReference type="Pfam" id="PF11145">
    <property type="entry name" value="DUF2921"/>
    <property type="match status" value="1"/>
</dbReference>
<dbReference type="EMBL" id="JABMIG020000016">
    <property type="protein sequence ID" value="KAL3803016.1"/>
    <property type="molecule type" value="Genomic_DNA"/>
</dbReference>
<feature type="transmembrane region" description="Helical" evidence="16">
    <location>
        <begin position="887"/>
        <end position="909"/>
    </location>
</feature>
<evidence type="ECO:0000256" key="15">
    <source>
        <dbReference type="SAM" id="MobiDB-lite"/>
    </source>
</evidence>
<keyword evidence="19" id="KW-1185">Reference proteome</keyword>
<evidence type="ECO:0000256" key="11">
    <source>
        <dbReference type="ARBA" id="ARBA00022833"/>
    </source>
</evidence>
<evidence type="ECO:0000256" key="16">
    <source>
        <dbReference type="SAM" id="Phobius"/>
    </source>
</evidence>
<dbReference type="InterPro" id="IPR013083">
    <property type="entry name" value="Znf_RING/FYVE/PHD"/>
</dbReference>
<evidence type="ECO:0000256" key="12">
    <source>
        <dbReference type="ARBA" id="ARBA00022989"/>
    </source>
</evidence>
<evidence type="ECO:0000256" key="2">
    <source>
        <dbReference type="ARBA" id="ARBA00004127"/>
    </source>
</evidence>
<comment type="catalytic activity">
    <reaction evidence="1">
        <text>S-ubiquitinyl-[E2 ubiquitin-conjugating enzyme]-L-cysteine + [acceptor protein]-L-lysine = [E2 ubiquitin-conjugating enzyme]-L-cysteine + N(6)-ubiquitinyl-[acceptor protein]-L-lysine.</text>
        <dbReference type="EC" id="2.3.2.27"/>
    </reaction>
</comment>
<dbReference type="AlphaFoldDB" id="A0ABD3QU00"/>
<comment type="subcellular location">
    <subcellularLocation>
        <location evidence="2">Endomembrane system</location>
        <topology evidence="2">Multi-pass membrane protein</topology>
    </subcellularLocation>
</comment>
<evidence type="ECO:0000256" key="9">
    <source>
        <dbReference type="ARBA" id="ARBA00022771"/>
    </source>
</evidence>
<keyword evidence="6 16" id="KW-0812">Transmembrane</keyword>
<dbReference type="GO" id="GO:0012505">
    <property type="term" value="C:endomembrane system"/>
    <property type="evidence" value="ECO:0007669"/>
    <property type="project" value="UniProtKB-SubCell"/>
</dbReference>
<sequence>MRLLNQHHGHLGRDRSEVVRLRLELSSQLGISRRRTLPTTRVNPSTAFTTQSNNCLIKKWNLNECLAPSPPSTPSIPPCRSHRASPTRTIPTLLCFNGKSDSVRTLRMLMMFLMVLLLMDGDEPVDRRHAAKHHLRQGALERERGRYGNFRMFVDENGDLLSSLTWDVWRKRRAEDEVVRRAVTDNEESRYRDLVKRNDGRDVEGELRDWAEKKVMEEVRLTLGLEENEFVGQNPAVERTRTNSDLNNGDVHVTRSLLSEKPSSAATIDADLSLEDDAPVFHYPRNATGYYRGLWVRVPPSNISKDVGSESTVENAALKQSNTAGPKVVTVQEIYPWVQKQLKKKNNDVSLLILPPDMYLDSDDKFKNSTNNTAPLGKDTDDYWQGLFSSTENRVATSSLHNKTPGQNEVSSKLTPSLSLTKDAGRAAFQLYSRPIPAMTELSIVDGLVKLYDGMTTSFVSRRTDVLLRVRGVIVHGIGKISLVSSSTTADGAFEERKRTVLGVRRVETAENRVRTNGNLSAEMENIPDQVEEENVEEITDRIRHRRLHDLLNGFLTRPGATENLQHDPKRSRGLLDDESTMLSQIRDDAMELYFSDYANQILPLESMKQNGWTLLKSIDEEDVIEFDPKYQGSSVRHGRALQSIDSHVPDGLLTGQSVDPSQTIHSNLDATVDGSILHRSTASTEEKELRNINRKIPGNEPSEGSQYVYPFPYVCDDANDSIKKSSSPASRRLPTRELALEANAADCEFEINIDVHETTLTFSEWRNALIQRLRTVQAFNPYLKTFDRDTEWLKRSQILMIKSQVGFIEEDSVKEALVLSMSGNIESSNCNFHSFVNVTAIRTNWEHTTAKAINYSFYMMLTCLMQIVVLLRQLLHTQAQSAASNVSLVCIGWQTVLDAILCIAHIFLCLVMQPLFTAFASVAFFKLLIFCVIEMKYMALIIQARNNTNNPTNSQDDVRRQITLLHLRFYAALMVAIMSFWYIGQTQRTVYILLLYSFWVPQIILNVVTEARKPMHHYYVYGMSTTRLIAPLYVFAVQKNFLKEVNPDFPSDPKMCQILVLWVFIQTAILVGQTKYGTRFMIPQSCSMLQINFFSWVYWLASVSLSILILKLCRFLPPKFDYHRPIPTSLLPPSLRAPTPSNGSPSAEIELGPLLNGESSPQGARHRRARLGSRVEESNNGTTMMSTDASDAQTLDCVICYNEIDVNDRSGYMLAPCLHIFHSTCLEQWMEVKMECPICRCNLPAL</sequence>
<feature type="region of interest" description="Disordered" evidence="15">
    <location>
        <begin position="1134"/>
        <end position="1188"/>
    </location>
</feature>